<dbReference type="Pfam" id="PF00126">
    <property type="entry name" value="HTH_1"/>
    <property type="match status" value="1"/>
</dbReference>
<evidence type="ECO:0000259" key="5">
    <source>
        <dbReference type="PROSITE" id="PS50931"/>
    </source>
</evidence>
<dbReference type="PATRIC" id="fig|1114963.3.peg.4804"/>
<comment type="similarity">
    <text evidence="1">Belongs to the LysR transcriptional regulatory family.</text>
</comment>
<evidence type="ECO:0000313" key="7">
    <source>
        <dbReference type="Proteomes" id="UP000052268"/>
    </source>
</evidence>
<dbReference type="CDD" id="cd08474">
    <property type="entry name" value="PBP2_CrgA_like_5"/>
    <property type="match status" value="1"/>
</dbReference>
<name>A0A0J7XGI2_9SPHN</name>
<dbReference type="PROSITE" id="PS50931">
    <property type="entry name" value="HTH_LYSR"/>
    <property type="match status" value="1"/>
</dbReference>
<accession>A0A0J7XGI2</accession>
<keyword evidence="4" id="KW-0804">Transcription</keyword>
<dbReference type="InterPro" id="IPR058163">
    <property type="entry name" value="LysR-type_TF_proteobact-type"/>
</dbReference>
<sequence length="302" mass="33719">MPFRRADLADLSYFLAIARHRNFRKAATELGVSASALSHSLRGLEERLKVRLVNRTNRSVTLTAAGEDLEQSIRDPFAAIHDAEDRLNFHRNAPTGRVRINVPDDAATQLLAPILPEFVARYPDVELDICVDNAMIDVTQEGFDAGIRFGGTVPEDMIAQRLSADFNWVIAGSPAYFESRDEPQHPEDLMHHQCIRIRLGNARMYKWEFERGDEAFELDVPGGVTVNNGGASRAMALRGLGLIYIAEEGIADLVALGRLRVVLADWASPGPGYFIYYSSRRQVPRGLRLLVDLIRELRPLGL</sequence>
<organism evidence="6 7">
    <name type="scientific">Novosphingobium barchaimii LL02</name>
    <dbReference type="NCBI Taxonomy" id="1114963"/>
    <lineage>
        <taxon>Bacteria</taxon>
        <taxon>Pseudomonadati</taxon>
        <taxon>Pseudomonadota</taxon>
        <taxon>Alphaproteobacteria</taxon>
        <taxon>Sphingomonadales</taxon>
        <taxon>Sphingomonadaceae</taxon>
        <taxon>Novosphingobium</taxon>
    </lineage>
</organism>
<gene>
    <name evidence="6" type="ORF">V474_05800</name>
</gene>
<dbReference type="PANTHER" id="PTHR30537:SF1">
    <property type="entry name" value="HTH-TYPE TRANSCRIPTIONAL REGULATOR PGRR"/>
    <property type="match status" value="1"/>
</dbReference>
<evidence type="ECO:0000256" key="2">
    <source>
        <dbReference type="ARBA" id="ARBA00023015"/>
    </source>
</evidence>
<dbReference type="AlphaFoldDB" id="A0A0J7XGI2"/>
<dbReference type="Gene3D" id="1.10.10.10">
    <property type="entry name" value="Winged helix-like DNA-binding domain superfamily/Winged helix DNA-binding domain"/>
    <property type="match status" value="1"/>
</dbReference>
<dbReference type="OrthoDB" id="9813056at2"/>
<dbReference type="InterPro" id="IPR005119">
    <property type="entry name" value="LysR_subst-bd"/>
</dbReference>
<dbReference type="PANTHER" id="PTHR30537">
    <property type="entry name" value="HTH-TYPE TRANSCRIPTIONAL REGULATOR"/>
    <property type="match status" value="1"/>
</dbReference>
<evidence type="ECO:0000313" key="6">
    <source>
        <dbReference type="EMBL" id="KMS50892.1"/>
    </source>
</evidence>
<dbReference type="RefSeq" id="WP_059153525.1">
    <property type="nucleotide sequence ID" value="NZ_KQ130460.1"/>
</dbReference>
<dbReference type="SUPFAM" id="SSF46785">
    <property type="entry name" value="Winged helix' DNA-binding domain"/>
    <property type="match status" value="1"/>
</dbReference>
<evidence type="ECO:0000256" key="4">
    <source>
        <dbReference type="ARBA" id="ARBA00023163"/>
    </source>
</evidence>
<keyword evidence="3" id="KW-0238">DNA-binding</keyword>
<comment type="caution">
    <text evidence="6">The sequence shown here is derived from an EMBL/GenBank/DDBJ whole genome shotgun (WGS) entry which is preliminary data.</text>
</comment>
<reference evidence="6 7" key="1">
    <citation type="journal article" date="2015" name="G3 (Bethesda)">
        <title>Insights into Ongoing Evolution of the Hexachlorocyclohexane Catabolic Pathway from Comparative Genomics of Ten Sphingomonadaceae Strains.</title>
        <authorList>
            <person name="Pearce S.L."/>
            <person name="Oakeshott J.G."/>
            <person name="Pandey G."/>
        </authorList>
    </citation>
    <scope>NUCLEOTIDE SEQUENCE [LARGE SCALE GENOMIC DNA]</scope>
    <source>
        <strain evidence="6 7">LL02</strain>
    </source>
</reference>
<dbReference type="EMBL" id="JACU01000014">
    <property type="protein sequence ID" value="KMS50892.1"/>
    <property type="molecule type" value="Genomic_DNA"/>
</dbReference>
<dbReference type="InterPro" id="IPR000847">
    <property type="entry name" value="LysR_HTH_N"/>
</dbReference>
<dbReference type="GO" id="GO:0043565">
    <property type="term" value="F:sequence-specific DNA binding"/>
    <property type="evidence" value="ECO:0007669"/>
    <property type="project" value="TreeGrafter"/>
</dbReference>
<feature type="domain" description="HTH lysR-type" evidence="5">
    <location>
        <begin position="7"/>
        <end position="63"/>
    </location>
</feature>
<dbReference type="InterPro" id="IPR036388">
    <property type="entry name" value="WH-like_DNA-bd_sf"/>
</dbReference>
<evidence type="ECO:0000256" key="1">
    <source>
        <dbReference type="ARBA" id="ARBA00009437"/>
    </source>
</evidence>
<keyword evidence="7" id="KW-1185">Reference proteome</keyword>
<dbReference type="GO" id="GO:0003700">
    <property type="term" value="F:DNA-binding transcription factor activity"/>
    <property type="evidence" value="ECO:0007669"/>
    <property type="project" value="InterPro"/>
</dbReference>
<dbReference type="GO" id="GO:0006351">
    <property type="term" value="P:DNA-templated transcription"/>
    <property type="evidence" value="ECO:0007669"/>
    <property type="project" value="TreeGrafter"/>
</dbReference>
<keyword evidence="2" id="KW-0805">Transcription regulation</keyword>
<dbReference type="SUPFAM" id="SSF53850">
    <property type="entry name" value="Periplasmic binding protein-like II"/>
    <property type="match status" value="1"/>
</dbReference>
<dbReference type="InterPro" id="IPR036390">
    <property type="entry name" value="WH_DNA-bd_sf"/>
</dbReference>
<evidence type="ECO:0000256" key="3">
    <source>
        <dbReference type="ARBA" id="ARBA00023125"/>
    </source>
</evidence>
<dbReference type="Gene3D" id="3.40.190.290">
    <property type="match status" value="1"/>
</dbReference>
<protein>
    <submittedName>
        <fullName evidence="6">LysR family transcriptional regulator</fullName>
    </submittedName>
</protein>
<dbReference type="Pfam" id="PF03466">
    <property type="entry name" value="LysR_substrate"/>
    <property type="match status" value="1"/>
</dbReference>
<dbReference type="FunFam" id="1.10.10.10:FF:000001">
    <property type="entry name" value="LysR family transcriptional regulator"/>
    <property type="match status" value="1"/>
</dbReference>
<dbReference type="Proteomes" id="UP000052268">
    <property type="component" value="Unassembled WGS sequence"/>
</dbReference>
<proteinExistence type="inferred from homology"/>